<evidence type="ECO:0000313" key="9">
    <source>
        <dbReference type="Proteomes" id="UP001652442"/>
    </source>
</evidence>
<comment type="pathway">
    <text evidence="5">Purine metabolism; XMP biosynthesis via salvage pathway; XMP from xanthine: step 1/1.</text>
</comment>
<comment type="subcellular location">
    <subcellularLocation>
        <location evidence="5">Cytoplasm</location>
    </subcellularLocation>
</comment>
<gene>
    <name evidence="5" type="primary">xpt</name>
    <name evidence="8" type="ORF">OCV88_02335</name>
</gene>
<dbReference type="InterPro" id="IPR000836">
    <property type="entry name" value="PRTase_dom"/>
</dbReference>
<evidence type="ECO:0000256" key="1">
    <source>
        <dbReference type="ARBA" id="ARBA00022490"/>
    </source>
</evidence>
<dbReference type="InterPro" id="IPR029057">
    <property type="entry name" value="PRTase-like"/>
</dbReference>
<evidence type="ECO:0000256" key="4">
    <source>
        <dbReference type="ARBA" id="ARBA00022726"/>
    </source>
</evidence>
<dbReference type="HAMAP" id="MF_01184">
    <property type="entry name" value="XPRTase"/>
    <property type="match status" value="1"/>
</dbReference>
<comment type="caution">
    <text evidence="8">The sequence shown here is derived from an EMBL/GenBank/DDBJ whole genome shotgun (WGS) entry which is preliminary data.</text>
</comment>
<feature type="binding site" evidence="5">
    <location>
        <position position="27"/>
    </location>
    <ligand>
        <name>xanthine</name>
        <dbReference type="ChEBI" id="CHEBI:17712"/>
    </ligand>
</feature>
<dbReference type="Pfam" id="PF00156">
    <property type="entry name" value="Pribosyltran"/>
    <property type="match status" value="1"/>
</dbReference>
<proteinExistence type="inferred from homology"/>
<dbReference type="PANTHER" id="PTHR43864:SF1">
    <property type="entry name" value="XANTHINE PHOSPHORIBOSYLTRANSFERASE"/>
    <property type="match status" value="1"/>
</dbReference>
<keyword evidence="2 5" id="KW-0328">Glycosyltransferase</keyword>
<dbReference type="NCBIfam" id="TIGR01744">
    <property type="entry name" value="XPRTase"/>
    <property type="match status" value="1"/>
</dbReference>
<evidence type="ECO:0000256" key="5">
    <source>
        <dbReference type="HAMAP-Rule" id="MF_01184"/>
    </source>
</evidence>
<accession>A0ABT2THZ1</accession>
<keyword evidence="9" id="KW-1185">Reference proteome</keyword>
<evidence type="ECO:0000313" key="8">
    <source>
        <dbReference type="EMBL" id="MCU6761174.1"/>
    </source>
</evidence>
<evidence type="ECO:0000256" key="6">
    <source>
        <dbReference type="NCBIfam" id="TIGR01744"/>
    </source>
</evidence>
<dbReference type="NCBIfam" id="NF006671">
    <property type="entry name" value="PRK09219.1"/>
    <property type="match status" value="1"/>
</dbReference>
<keyword evidence="3 5" id="KW-0808">Transferase</keyword>
<feature type="binding site" evidence="5">
    <location>
        <position position="156"/>
    </location>
    <ligand>
        <name>xanthine</name>
        <dbReference type="ChEBI" id="CHEBI:17712"/>
    </ligand>
</feature>
<dbReference type="GO" id="GO:0000310">
    <property type="term" value="F:xanthine phosphoribosyltransferase activity"/>
    <property type="evidence" value="ECO:0007669"/>
    <property type="project" value="UniProtKB-EC"/>
</dbReference>
<sequence length="194" mass="21581">MKLLEEKILAEGHALDENILKVDSFINHKVDPQLMKEIGKEFAEHFKNQGITKVITIESSGIAPALTTAIEMNIPLVILKKQPSQVLNQDLYHTEVASFTKGTSYELTLSMHQIDENDHVLIIDDFLANGEAATGALRLIRKAHATIAGIGVLIEKAFQPGRSKLEEQMIPVYSLARISKLGKDLIEFVSEHQE</sequence>
<feature type="binding site" evidence="5">
    <location>
        <begin position="128"/>
        <end position="132"/>
    </location>
    <ligand>
        <name>5-phospho-alpha-D-ribose 1-diphosphate</name>
        <dbReference type="ChEBI" id="CHEBI:58017"/>
    </ligand>
</feature>
<protein>
    <recommendedName>
        <fullName evidence="5 6">Xanthine phosphoribosyltransferase</fullName>
        <shortName evidence="5">XPRTase</shortName>
        <ecNumber evidence="5 6">2.4.2.22</ecNumber>
    </recommendedName>
</protein>
<evidence type="ECO:0000256" key="2">
    <source>
        <dbReference type="ARBA" id="ARBA00022676"/>
    </source>
</evidence>
<feature type="domain" description="Phosphoribosyltransferase" evidence="7">
    <location>
        <begin position="32"/>
        <end position="157"/>
    </location>
</feature>
<evidence type="ECO:0000256" key="3">
    <source>
        <dbReference type="ARBA" id="ARBA00022679"/>
    </source>
</evidence>
<reference evidence="8 9" key="1">
    <citation type="journal article" date="2021" name="ISME Commun">
        <title>Automated analysis of genomic sequences facilitates high-throughput and comprehensive description of bacteria.</title>
        <authorList>
            <person name="Hitch T.C.A."/>
        </authorList>
    </citation>
    <scope>NUCLEOTIDE SEQUENCE [LARGE SCALE GENOMIC DNA]</scope>
    <source>
        <strain evidence="8 9">Sanger_109</strain>
    </source>
</reference>
<keyword evidence="1 5" id="KW-0963">Cytoplasm</keyword>
<dbReference type="InterPro" id="IPR050118">
    <property type="entry name" value="Pur/Pyrimidine_PRTase"/>
</dbReference>
<dbReference type="Proteomes" id="UP001652442">
    <property type="component" value="Unassembled WGS sequence"/>
</dbReference>
<name>A0ABT2THZ1_9FIRM</name>
<organism evidence="8 9">
    <name type="scientific">Brotonthovivens ammoniilytica</name>
    <dbReference type="NCBI Taxonomy" id="2981725"/>
    <lineage>
        <taxon>Bacteria</taxon>
        <taxon>Bacillati</taxon>
        <taxon>Bacillota</taxon>
        <taxon>Clostridia</taxon>
        <taxon>Lachnospirales</taxon>
        <taxon>Lachnospiraceae</taxon>
        <taxon>Brotonthovivens</taxon>
    </lineage>
</organism>
<dbReference type="SUPFAM" id="SSF53271">
    <property type="entry name" value="PRTase-like"/>
    <property type="match status" value="1"/>
</dbReference>
<comment type="function">
    <text evidence="5">Converts the preformed base xanthine, a product of nucleic acid breakdown, to xanthosine 5'-monophosphate (XMP), so it can be reused for RNA or DNA synthesis.</text>
</comment>
<dbReference type="EMBL" id="JAOQJQ010000001">
    <property type="protein sequence ID" value="MCU6761174.1"/>
    <property type="molecule type" value="Genomic_DNA"/>
</dbReference>
<dbReference type="EC" id="2.4.2.22" evidence="5 6"/>
<dbReference type="Gene3D" id="3.40.50.2020">
    <property type="match status" value="1"/>
</dbReference>
<comment type="subunit">
    <text evidence="5">Homodimer.</text>
</comment>
<evidence type="ECO:0000259" key="7">
    <source>
        <dbReference type="Pfam" id="PF00156"/>
    </source>
</evidence>
<dbReference type="CDD" id="cd06223">
    <property type="entry name" value="PRTases_typeI"/>
    <property type="match status" value="1"/>
</dbReference>
<comment type="catalytic activity">
    <reaction evidence="5">
        <text>XMP + diphosphate = xanthine + 5-phospho-alpha-D-ribose 1-diphosphate</text>
        <dbReference type="Rhea" id="RHEA:10800"/>
        <dbReference type="ChEBI" id="CHEBI:17712"/>
        <dbReference type="ChEBI" id="CHEBI:33019"/>
        <dbReference type="ChEBI" id="CHEBI:57464"/>
        <dbReference type="ChEBI" id="CHEBI:58017"/>
        <dbReference type="EC" id="2.4.2.22"/>
    </reaction>
</comment>
<comment type="similarity">
    <text evidence="5">Belongs to the purine/pyrimidine phosphoribosyltransferase family. Xpt subfamily.</text>
</comment>
<dbReference type="RefSeq" id="WP_158424020.1">
    <property type="nucleotide sequence ID" value="NZ_JAOQJQ010000001.1"/>
</dbReference>
<feature type="binding site" evidence="5">
    <location>
        <position position="20"/>
    </location>
    <ligand>
        <name>xanthine</name>
        <dbReference type="ChEBI" id="CHEBI:17712"/>
    </ligand>
</feature>
<keyword evidence="4 5" id="KW-0660">Purine salvage</keyword>
<dbReference type="PANTHER" id="PTHR43864">
    <property type="entry name" value="HYPOXANTHINE/GUANINE PHOSPHORIBOSYLTRANSFERASE"/>
    <property type="match status" value="1"/>
</dbReference>
<dbReference type="InterPro" id="IPR010079">
    <property type="entry name" value="Xanthine_PRibTrfase"/>
</dbReference>